<proteinExistence type="evidence at transcript level"/>
<dbReference type="AlphaFoldDB" id="I7GBX8"/>
<protein>
    <submittedName>
        <fullName evidence="1">Macaca fascicularis brain cDNA, clone: QflA-17763</fullName>
    </submittedName>
</protein>
<reference evidence="1" key="1">
    <citation type="journal article" date="2007" name="PLoS Biol.">
        <title>Rate of evolution in brain-expressed genes in humans and other primates.</title>
        <authorList>
            <person name="Wang H.-Y."/>
            <person name="Chien H.-C."/>
            <person name="Osada N."/>
            <person name="Hashimoto K."/>
            <person name="Sugano S."/>
            <person name="Gojobori T."/>
            <person name="Chou C.-K."/>
            <person name="Tsai S.-F."/>
            <person name="Wu C.-I."/>
            <person name="Shen C.-K.J."/>
        </authorList>
    </citation>
    <scope>NUCLEOTIDE SEQUENCE</scope>
</reference>
<sequence>MLHYIEIHFLNSINVKTNIIAEIFFLTTVCNKILHSNSPTLQFM</sequence>
<organism evidence="1">
    <name type="scientific">Macaca fascicularis</name>
    <name type="common">Crab-eating macaque</name>
    <name type="synonym">Cynomolgus monkey</name>
    <dbReference type="NCBI Taxonomy" id="9541"/>
    <lineage>
        <taxon>Eukaryota</taxon>
        <taxon>Metazoa</taxon>
        <taxon>Chordata</taxon>
        <taxon>Craniata</taxon>
        <taxon>Vertebrata</taxon>
        <taxon>Euteleostomi</taxon>
        <taxon>Mammalia</taxon>
        <taxon>Eutheria</taxon>
        <taxon>Euarchontoglires</taxon>
        <taxon>Primates</taxon>
        <taxon>Haplorrhini</taxon>
        <taxon>Catarrhini</taxon>
        <taxon>Cercopithecidae</taxon>
        <taxon>Cercopithecinae</taxon>
        <taxon>Macaca</taxon>
    </lineage>
</organism>
<accession>I7GBX8</accession>
<dbReference type="EMBL" id="AB172347">
    <property type="protein sequence ID" value="BAE89409.1"/>
    <property type="molecule type" value="mRNA"/>
</dbReference>
<name>I7GBX8_MACFA</name>
<evidence type="ECO:0000313" key="1">
    <source>
        <dbReference type="EMBL" id="BAE89409.1"/>
    </source>
</evidence>